<feature type="non-terminal residue" evidence="1">
    <location>
        <position position="46"/>
    </location>
</feature>
<name>A0A2M6W2A5_9BACT</name>
<reference evidence="2" key="1">
    <citation type="submission" date="2017-09" db="EMBL/GenBank/DDBJ databases">
        <title>Depth-based differentiation of microbial function through sediment-hosted aquifers and enrichment of novel symbionts in the deep terrestrial subsurface.</title>
        <authorList>
            <person name="Probst A.J."/>
            <person name="Ladd B."/>
            <person name="Jarett J.K."/>
            <person name="Geller-Mcgrath D.E."/>
            <person name="Sieber C.M.K."/>
            <person name="Emerson J.B."/>
            <person name="Anantharaman K."/>
            <person name="Thomas B.C."/>
            <person name="Malmstrom R."/>
            <person name="Stieglmeier M."/>
            <person name="Klingl A."/>
            <person name="Woyke T."/>
            <person name="Ryan C.M."/>
            <person name="Banfield J.F."/>
        </authorList>
    </citation>
    <scope>NUCLEOTIDE SEQUENCE [LARGE SCALE GENOMIC DNA]</scope>
</reference>
<feature type="non-terminal residue" evidence="1">
    <location>
        <position position="1"/>
    </location>
</feature>
<accession>A0A2M6W2A5</accession>
<dbReference type="Proteomes" id="UP000229362">
    <property type="component" value="Unassembled WGS sequence"/>
</dbReference>
<dbReference type="EMBL" id="PFBZ01000018">
    <property type="protein sequence ID" value="PIT86936.1"/>
    <property type="molecule type" value="Genomic_DNA"/>
</dbReference>
<protein>
    <recommendedName>
        <fullName evidence="3">ACT domain-containing protein</fullName>
    </recommendedName>
</protein>
<sequence>AVALTVEIDPGTSLSSIAQTLDEQGIIASAFWFKVYAAVGGYAKTI</sequence>
<gene>
    <name evidence="1" type="ORF">COU33_00415</name>
</gene>
<evidence type="ECO:0000313" key="1">
    <source>
        <dbReference type="EMBL" id="PIT86936.1"/>
    </source>
</evidence>
<evidence type="ECO:0000313" key="2">
    <source>
        <dbReference type="Proteomes" id="UP000229362"/>
    </source>
</evidence>
<comment type="caution">
    <text evidence="1">The sequence shown here is derived from an EMBL/GenBank/DDBJ whole genome shotgun (WGS) entry which is preliminary data.</text>
</comment>
<dbReference type="AlphaFoldDB" id="A0A2M6W2A5"/>
<proteinExistence type="predicted"/>
<organism evidence="1 2">
    <name type="scientific">Candidatus Magasanikbacteria bacterium CG10_big_fil_rev_8_21_14_0_10_43_6</name>
    <dbReference type="NCBI Taxonomy" id="1974650"/>
    <lineage>
        <taxon>Bacteria</taxon>
        <taxon>Candidatus Magasanikiibacteriota</taxon>
    </lineage>
</organism>
<evidence type="ECO:0008006" key="3">
    <source>
        <dbReference type="Google" id="ProtNLM"/>
    </source>
</evidence>
<dbReference type="Gene3D" id="3.30.1490.480">
    <property type="entry name" value="Endolytic murein transglycosylase"/>
    <property type="match status" value="1"/>
</dbReference>